<organism evidence="2 3">
    <name type="scientific">Cupriavidus taiwanensis</name>
    <dbReference type="NCBI Taxonomy" id="164546"/>
    <lineage>
        <taxon>Bacteria</taxon>
        <taxon>Pseudomonadati</taxon>
        <taxon>Pseudomonadota</taxon>
        <taxon>Betaproteobacteria</taxon>
        <taxon>Burkholderiales</taxon>
        <taxon>Burkholderiaceae</taxon>
        <taxon>Cupriavidus</taxon>
    </lineage>
</organism>
<gene>
    <name evidence="2" type="ORF">CBM2587_A100007</name>
</gene>
<dbReference type="Proteomes" id="UP000256780">
    <property type="component" value="Chromosome CBM2587_a"/>
</dbReference>
<protein>
    <submittedName>
        <fullName evidence="2">Uncharacterized protein</fullName>
    </submittedName>
</protein>
<sequence length="627" mass="69601">MQSPAFRKCRRHACPAAPCKRKWNHWRKSACESARMRRRISSARSSASTSMAPESKCEEICSMGGGLVRWLRGAFSVFQAAAEHPAGRVRRRLVEGIAVLGEALELVRLGHAVRHRVARHGAAGPLGVERNDLVAAALPVLEYRRDDARLQHLGPHHLEILFRSKVDQHRRAFLLQLGHVGVEHLRDIVAPERVQVLAGGVVQPRAHFQPVGLHPVQRAQHAVQAGQDAQMLLREAEVFGRQRFGVEAVVDIAVEGQHRLLAVGRGKRWRPVGVARHVEHRELVRDVHQRAHVLRRQPAQALDQRGGTVDEARQRVGLDAGGSLVVQRLGGRQNDEHGKIAAVAKDKQAQIVANAPRHHRNQPARRHGRLPRRHHIRAARGAGLQYLGRPAGVPRPARRADPRRAGSRHHRPGDPRRLPRGTAPGAGLSAIRALRRRYRRGAGHRRPARQPGSGAAAGRLRRDPPAALQGHRRPEVRRAGPLCRRRLPGLEGQGRAQAAHAAAPQQRRGSDDAAGIRRLAGRAGRARRSALGPIRLRMAARGAALRGRTLTANRSHRIDTLPHVRRHHARSPDAAALAPARRRHHHLHRDVGARRREERGQPGPGLPGLRLRRQDRRCGGRRHARRP</sequence>
<feature type="region of interest" description="Disordered" evidence="1">
    <location>
        <begin position="352"/>
        <end position="513"/>
    </location>
</feature>
<feature type="compositionally biased region" description="Low complexity" evidence="1">
    <location>
        <begin position="379"/>
        <end position="395"/>
    </location>
</feature>
<proteinExistence type="predicted"/>
<reference evidence="2 3" key="1">
    <citation type="submission" date="2018-01" db="EMBL/GenBank/DDBJ databases">
        <authorList>
            <person name="Clerissi C."/>
        </authorList>
    </citation>
    <scope>NUCLEOTIDE SEQUENCE [LARGE SCALE GENOMIC DNA]</scope>
    <source>
        <strain evidence="2">Cupriavidus sp. LMG 19464</strain>
    </source>
</reference>
<name>A0A975WTE1_9BURK</name>
<feature type="compositionally biased region" description="Basic residues" evidence="1">
    <location>
        <begin position="433"/>
        <end position="448"/>
    </location>
</feature>
<dbReference type="AlphaFoldDB" id="A0A975WTE1"/>
<evidence type="ECO:0000313" key="3">
    <source>
        <dbReference type="Proteomes" id="UP000256780"/>
    </source>
</evidence>
<feature type="compositionally biased region" description="Low complexity" evidence="1">
    <location>
        <begin position="493"/>
        <end position="507"/>
    </location>
</feature>
<evidence type="ECO:0000313" key="2">
    <source>
        <dbReference type="EMBL" id="SOY42840.1"/>
    </source>
</evidence>
<dbReference type="EMBL" id="OFSQ01000002">
    <property type="protein sequence ID" value="SOY42840.1"/>
    <property type="molecule type" value="Genomic_DNA"/>
</dbReference>
<feature type="compositionally biased region" description="Basic and acidic residues" evidence="1">
    <location>
        <begin position="589"/>
        <end position="600"/>
    </location>
</feature>
<comment type="caution">
    <text evidence="2">The sequence shown here is derived from an EMBL/GenBank/DDBJ whole genome shotgun (WGS) entry which is preliminary data.</text>
</comment>
<accession>A0A975WTE1</accession>
<feature type="region of interest" description="Disordered" evidence="1">
    <location>
        <begin position="564"/>
        <end position="627"/>
    </location>
</feature>
<feature type="compositionally biased region" description="Basic residues" evidence="1">
    <location>
        <begin position="356"/>
        <end position="378"/>
    </location>
</feature>
<feature type="compositionally biased region" description="Basic residues" evidence="1">
    <location>
        <begin position="610"/>
        <end position="627"/>
    </location>
</feature>
<evidence type="ECO:0000256" key="1">
    <source>
        <dbReference type="SAM" id="MobiDB-lite"/>
    </source>
</evidence>